<evidence type="ECO:0000259" key="3">
    <source>
        <dbReference type="PROSITE" id="PS50048"/>
    </source>
</evidence>
<dbReference type="CDD" id="cd00067">
    <property type="entry name" value="GAL4"/>
    <property type="match status" value="1"/>
</dbReference>
<dbReference type="SUPFAM" id="SSF57701">
    <property type="entry name" value="Zn2/Cys6 DNA-binding domain"/>
    <property type="match status" value="1"/>
</dbReference>
<evidence type="ECO:0000256" key="1">
    <source>
        <dbReference type="ARBA" id="ARBA00004123"/>
    </source>
</evidence>
<dbReference type="PANTHER" id="PTHR31001">
    <property type="entry name" value="UNCHARACTERIZED TRANSCRIPTIONAL REGULATORY PROTEIN"/>
    <property type="match status" value="1"/>
</dbReference>
<organism evidence="4 5">
    <name type="scientific">Trichoderma longibrachiatum ATCC 18648</name>
    <dbReference type="NCBI Taxonomy" id="983965"/>
    <lineage>
        <taxon>Eukaryota</taxon>
        <taxon>Fungi</taxon>
        <taxon>Dikarya</taxon>
        <taxon>Ascomycota</taxon>
        <taxon>Pezizomycotina</taxon>
        <taxon>Sordariomycetes</taxon>
        <taxon>Hypocreomycetidae</taxon>
        <taxon>Hypocreales</taxon>
        <taxon>Hypocreaceae</taxon>
        <taxon>Trichoderma</taxon>
    </lineage>
</organism>
<feature type="domain" description="Zn(2)-C6 fungal-type" evidence="3">
    <location>
        <begin position="4"/>
        <end position="32"/>
    </location>
</feature>
<dbReference type="Pfam" id="PF00172">
    <property type="entry name" value="Zn_clus"/>
    <property type="match status" value="1"/>
</dbReference>
<evidence type="ECO:0000256" key="2">
    <source>
        <dbReference type="ARBA" id="ARBA00023242"/>
    </source>
</evidence>
<dbReference type="InterPro" id="IPR050613">
    <property type="entry name" value="Sec_Metabolite_Reg"/>
</dbReference>
<dbReference type="InterPro" id="IPR036864">
    <property type="entry name" value="Zn2-C6_fun-type_DNA-bd_sf"/>
</dbReference>
<dbReference type="GO" id="GO:0005634">
    <property type="term" value="C:nucleus"/>
    <property type="evidence" value="ECO:0007669"/>
    <property type="project" value="UniProtKB-SubCell"/>
</dbReference>
<evidence type="ECO:0000313" key="4">
    <source>
        <dbReference type="EMBL" id="PTB78675.1"/>
    </source>
</evidence>
<proteinExistence type="predicted"/>
<dbReference type="AlphaFoldDB" id="A0A2T4CAU9"/>
<dbReference type="PANTHER" id="PTHR31001:SF85">
    <property type="entry name" value="ZN(II)2CYS6 TRANSCRIPTION FACTOR (EUROFUNG)"/>
    <property type="match status" value="1"/>
</dbReference>
<dbReference type="Proteomes" id="UP000240760">
    <property type="component" value="Unassembled WGS sequence"/>
</dbReference>
<dbReference type="GO" id="GO:0008270">
    <property type="term" value="F:zinc ion binding"/>
    <property type="evidence" value="ECO:0007669"/>
    <property type="project" value="InterPro"/>
</dbReference>
<dbReference type="GO" id="GO:0000981">
    <property type="term" value="F:DNA-binding transcription factor activity, RNA polymerase II-specific"/>
    <property type="evidence" value="ECO:0007669"/>
    <property type="project" value="InterPro"/>
</dbReference>
<feature type="non-terminal residue" evidence="4">
    <location>
        <position position="1"/>
    </location>
</feature>
<keyword evidence="2" id="KW-0539">Nucleus</keyword>
<dbReference type="EMBL" id="KZ679129">
    <property type="protein sequence ID" value="PTB78675.1"/>
    <property type="molecule type" value="Genomic_DNA"/>
</dbReference>
<dbReference type="OrthoDB" id="2269373at2759"/>
<dbReference type="InterPro" id="IPR001138">
    <property type="entry name" value="Zn2Cys6_DnaBD"/>
</dbReference>
<keyword evidence="5" id="KW-1185">Reference proteome</keyword>
<dbReference type="PROSITE" id="PS50048">
    <property type="entry name" value="ZN2_CY6_FUNGAL_2"/>
    <property type="match status" value="1"/>
</dbReference>
<sequence length="74" mass="8264">RILACVLCQHRKIKCDRNSPCSNCIKANVTCTPSTPAPARKRRRPNQDLQERLARCEELLKQYASGTVPIPASS</sequence>
<accession>A0A2T4CAU9</accession>
<feature type="non-terminal residue" evidence="4">
    <location>
        <position position="74"/>
    </location>
</feature>
<dbReference type="SMART" id="SM00066">
    <property type="entry name" value="GAL4"/>
    <property type="match status" value="1"/>
</dbReference>
<protein>
    <recommendedName>
        <fullName evidence="3">Zn(2)-C6 fungal-type domain-containing protein</fullName>
    </recommendedName>
</protein>
<dbReference type="STRING" id="983965.A0A2T4CAU9"/>
<reference evidence="4 5" key="1">
    <citation type="submission" date="2016-07" db="EMBL/GenBank/DDBJ databases">
        <title>Multiple horizontal gene transfer events from other fungi enriched the ability of initially mycotrophic Trichoderma (Ascomycota) to feed on dead plant biomass.</title>
        <authorList>
            <consortium name="DOE Joint Genome Institute"/>
            <person name="Aerts A."/>
            <person name="Atanasova L."/>
            <person name="Chenthamara K."/>
            <person name="Zhang J."/>
            <person name="Grujic M."/>
            <person name="Henrissat B."/>
            <person name="Kuo A."/>
            <person name="Salamov A."/>
            <person name="Lipzen A."/>
            <person name="Labutti K."/>
            <person name="Barry K."/>
            <person name="Miao Y."/>
            <person name="Rahimi M.J."/>
            <person name="Shen Q."/>
            <person name="Grigoriev I.V."/>
            <person name="Kubicek C.P."/>
            <person name="Druzhinina I.S."/>
        </authorList>
    </citation>
    <scope>NUCLEOTIDE SEQUENCE [LARGE SCALE GENOMIC DNA]</scope>
    <source>
        <strain evidence="4 5">ATCC 18648</strain>
    </source>
</reference>
<name>A0A2T4CAU9_TRILO</name>
<comment type="subcellular location">
    <subcellularLocation>
        <location evidence="1">Nucleus</location>
    </subcellularLocation>
</comment>
<dbReference type="Gene3D" id="4.10.240.10">
    <property type="entry name" value="Zn(2)-C6 fungal-type DNA-binding domain"/>
    <property type="match status" value="1"/>
</dbReference>
<evidence type="ECO:0000313" key="5">
    <source>
        <dbReference type="Proteomes" id="UP000240760"/>
    </source>
</evidence>
<gene>
    <name evidence="4" type="ORF">M440DRAFT_1297637</name>
</gene>